<name>A0A1C7MRM2_GRIFR</name>
<dbReference type="AlphaFoldDB" id="A0A1C7MRM2"/>
<gene>
    <name evidence="3" type="ORF">A0H81_00119</name>
</gene>
<protein>
    <recommendedName>
        <fullName evidence="2">DUF6534 domain-containing protein</fullName>
    </recommendedName>
</protein>
<evidence type="ECO:0000313" key="4">
    <source>
        <dbReference type="Proteomes" id="UP000092993"/>
    </source>
</evidence>
<feature type="transmembrane region" description="Helical" evidence="1">
    <location>
        <begin position="78"/>
        <end position="96"/>
    </location>
</feature>
<proteinExistence type="predicted"/>
<dbReference type="Pfam" id="PF20152">
    <property type="entry name" value="DUF6534"/>
    <property type="match status" value="1"/>
</dbReference>
<feature type="transmembrane region" description="Helical" evidence="1">
    <location>
        <begin position="217"/>
        <end position="236"/>
    </location>
</feature>
<dbReference type="OMA" id="ARRIWIM"/>
<organism evidence="3 4">
    <name type="scientific">Grifola frondosa</name>
    <name type="common">Maitake</name>
    <name type="synonym">Polyporus frondosus</name>
    <dbReference type="NCBI Taxonomy" id="5627"/>
    <lineage>
        <taxon>Eukaryota</taxon>
        <taxon>Fungi</taxon>
        <taxon>Dikarya</taxon>
        <taxon>Basidiomycota</taxon>
        <taxon>Agaricomycotina</taxon>
        <taxon>Agaricomycetes</taxon>
        <taxon>Polyporales</taxon>
        <taxon>Grifolaceae</taxon>
        <taxon>Grifola</taxon>
    </lineage>
</organism>
<dbReference type="EMBL" id="LUGG01000001">
    <property type="protein sequence ID" value="OBZ79056.1"/>
    <property type="molecule type" value="Genomic_DNA"/>
</dbReference>
<feature type="transmembrane region" description="Helical" evidence="1">
    <location>
        <begin position="6"/>
        <end position="24"/>
    </location>
</feature>
<feature type="transmembrane region" description="Helical" evidence="1">
    <location>
        <begin position="152"/>
        <end position="174"/>
    </location>
</feature>
<keyword evidence="1" id="KW-0812">Transmembrane</keyword>
<comment type="caution">
    <text evidence="3">The sequence shown here is derived from an EMBL/GenBank/DDBJ whole genome shotgun (WGS) entry which is preliminary data.</text>
</comment>
<sequence length="302" mass="33916">MSISILISSVLYGFTSFQTYLYFIRFGKNDTQFLKSTVTFIWILETAHEFLIGHYLYWNLITNYGNPSALLATTHVDDVTTGITALITLVVQCFYARRIWIMSNRNWYLSFITFALAIAHFGFEIAVMGLTFKMPDYAEFHKIAPYFTTGLALAAAVDITIASSMCYFLLAITRTPDSTNTIMNKIIMYTISSGLLTSITDIVILICFLTMPNNLVYLFFYGFVNNFYANSLLAMLNSRESLRAIATSAEGSVALSEFRVAPPESIDKTYLSTHGSNLTTFHSMAQFSGTQSKMDAVPEEEV</sequence>
<accession>A0A1C7MRM2</accession>
<evidence type="ECO:0000256" key="1">
    <source>
        <dbReference type="SAM" id="Phobius"/>
    </source>
</evidence>
<feature type="transmembrane region" description="Helical" evidence="1">
    <location>
        <begin position="186"/>
        <end position="211"/>
    </location>
</feature>
<feature type="transmembrane region" description="Helical" evidence="1">
    <location>
        <begin position="36"/>
        <end position="58"/>
    </location>
</feature>
<dbReference type="OrthoDB" id="2732296at2759"/>
<dbReference type="PANTHER" id="PTHR40465:SF1">
    <property type="entry name" value="DUF6534 DOMAIN-CONTAINING PROTEIN"/>
    <property type="match status" value="1"/>
</dbReference>
<evidence type="ECO:0000313" key="3">
    <source>
        <dbReference type="EMBL" id="OBZ79056.1"/>
    </source>
</evidence>
<keyword evidence="4" id="KW-1185">Reference proteome</keyword>
<dbReference type="InterPro" id="IPR045339">
    <property type="entry name" value="DUF6534"/>
</dbReference>
<dbReference type="Proteomes" id="UP000092993">
    <property type="component" value="Unassembled WGS sequence"/>
</dbReference>
<dbReference type="PANTHER" id="PTHR40465">
    <property type="entry name" value="CHROMOSOME 1, WHOLE GENOME SHOTGUN SEQUENCE"/>
    <property type="match status" value="1"/>
</dbReference>
<keyword evidence="1" id="KW-0472">Membrane</keyword>
<keyword evidence="1" id="KW-1133">Transmembrane helix</keyword>
<feature type="transmembrane region" description="Helical" evidence="1">
    <location>
        <begin position="108"/>
        <end position="132"/>
    </location>
</feature>
<reference evidence="3 4" key="1">
    <citation type="submission" date="2016-03" db="EMBL/GenBank/DDBJ databases">
        <title>Whole genome sequencing of Grifola frondosa 9006-11.</title>
        <authorList>
            <person name="Min B."/>
            <person name="Park H."/>
            <person name="Kim J.-G."/>
            <person name="Cho H."/>
            <person name="Oh Y.-L."/>
            <person name="Kong W.-S."/>
            <person name="Choi I.-G."/>
        </authorList>
    </citation>
    <scope>NUCLEOTIDE SEQUENCE [LARGE SCALE GENOMIC DNA]</scope>
    <source>
        <strain evidence="3 4">9006-11</strain>
    </source>
</reference>
<feature type="domain" description="DUF6534" evidence="2">
    <location>
        <begin position="154"/>
        <end position="241"/>
    </location>
</feature>
<evidence type="ECO:0000259" key="2">
    <source>
        <dbReference type="Pfam" id="PF20152"/>
    </source>
</evidence>